<protein>
    <submittedName>
        <fullName evidence="1">Uncharacterized protein</fullName>
    </submittedName>
</protein>
<dbReference type="AlphaFoldDB" id="A0A0B6XTP1"/>
<accession>A0A0B6XTP1</accession>
<dbReference type="EMBL" id="HACG01000384">
    <property type="protein sequence ID" value="CEK47249.1"/>
    <property type="molecule type" value="Transcribed_RNA"/>
</dbReference>
<name>A0A0B6XTP1_9EUPU</name>
<reference evidence="1" key="1">
    <citation type="submission" date="2014-12" db="EMBL/GenBank/DDBJ databases">
        <title>Insight into the proteome of Arion vulgaris.</title>
        <authorList>
            <person name="Aradska J."/>
            <person name="Bulat T."/>
            <person name="Smidak R."/>
            <person name="Sarate P."/>
            <person name="Gangsoo J."/>
            <person name="Sialana F."/>
            <person name="Bilban M."/>
            <person name="Lubec G."/>
        </authorList>
    </citation>
    <scope>NUCLEOTIDE SEQUENCE</scope>
    <source>
        <tissue evidence="1">Skin</tissue>
    </source>
</reference>
<evidence type="ECO:0000313" key="1">
    <source>
        <dbReference type="EMBL" id="CEK47249.1"/>
    </source>
</evidence>
<proteinExistence type="predicted"/>
<gene>
    <name evidence="1" type="primary">ORF884</name>
</gene>
<feature type="non-terminal residue" evidence="1">
    <location>
        <position position="65"/>
    </location>
</feature>
<organism evidence="1">
    <name type="scientific">Arion vulgaris</name>
    <dbReference type="NCBI Taxonomy" id="1028688"/>
    <lineage>
        <taxon>Eukaryota</taxon>
        <taxon>Metazoa</taxon>
        <taxon>Spiralia</taxon>
        <taxon>Lophotrochozoa</taxon>
        <taxon>Mollusca</taxon>
        <taxon>Gastropoda</taxon>
        <taxon>Heterobranchia</taxon>
        <taxon>Euthyneura</taxon>
        <taxon>Panpulmonata</taxon>
        <taxon>Eupulmonata</taxon>
        <taxon>Stylommatophora</taxon>
        <taxon>Helicina</taxon>
        <taxon>Arionoidea</taxon>
        <taxon>Arionidae</taxon>
        <taxon>Arion</taxon>
    </lineage>
</organism>
<sequence length="65" mass="7615">MSYKCLCIKLYTTNFNHLISLWATCQKAALQCVKCLSWKKKTSRAEKKLVTEKRDDCACQRLQNQ</sequence>